<proteinExistence type="predicted"/>
<accession>A0A0B1T8I0</accession>
<reference evidence="1 2" key="1">
    <citation type="submission" date="2014-03" db="EMBL/GenBank/DDBJ databases">
        <title>Draft genome of the hookworm Oesophagostomum dentatum.</title>
        <authorList>
            <person name="Mitreva M."/>
        </authorList>
    </citation>
    <scope>NUCLEOTIDE SEQUENCE [LARGE SCALE GENOMIC DNA]</scope>
    <source>
        <strain evidence="1 2">OD-Hann</strain>
    </source>
</reference>
<keyword evidence="2" id="KW-1185">Reference proteome</keyword>
<dbReference type="Proteomes" id="UP000053660">
    <property type="component" value="Unassembled WGS sequence"/>
</dbReference>
<name>A0A0B1T8I0_OESDE</name>
<protein>
    <submittedName>
        <fullName evidence="1">Uncharacterized protein</fullName>
    </submittedName>
</protein>
<evidence type="ECO:0000313" key="1">
    <source>
        <dbReference type="EMBL" id="KHJ93888.1"/>
    </source>
</evidence>
<dbReference type="AlphaFoldDB" id="A0A0B1T8I0"/>
<dbReference type="OrthoDB" id="27601at2759"/>
<sequence length="82" mass="9155">MLDYDTPRGSLNKRLTKAIERTKSFNEFLFREDGDNIEGAPLISLGGGFCDYHRRKCAVDVGLNKKCSGYSVAIFVGIFAFL</sequence>
<organism evidence="1 2">
    <name type="scientific">Oesophagostomum dentatum</name>
    <name type="common">Nodular worm</name>
    <dbReference type="NCBI Taxonomy" id="61180"/>
    <lineage>
        <taxon>Eukaryota</taxon>
        <taxon>Metazoa</taxon>
        <taxon>Ecdysozoa</taxon>
        <taxon>Nematoda</taxon>
        <taxon>Chromadorea</taxon>
        <taxon>Rhabditida</taxon>
        <taxon>Rhabditina</taxon>
        <taxon>Rhabditomorpha</taxon>
        <taxon>Strongyloidea</taxon>
        <taxon>Strongylidae</taxon>
        <taxon>Oesophagostomum</taxon>
    </lineage>
</organism>
<gene>
    <name evidence="1" type="ORF">OESDEN_06191</name>
</gene>
<evidence type="ECO:0000313" key="2">
    <source>
        <dbReference type="Proteomes" id="UP000053660"/>
    </source>
</evidence>
<dbReference type="EMBL" id="KN550557">
    <property type="protein sequence ID" value="KHJ93888.1"/>
    <property type="molecule type" value="Genomic_DNA"/>
</dbReference>